<dbReference type="OrthoDB" id="294251at2759"/>
<feature type="domain" description="Rab-GAP TBC" evidence="1">
    <location>
        <begin position="1"/>
        <end position="105"/>
    </location>
</feature>
<dbReference type="InterPro" id="IPR035969">
    <property type="entry name" value="Rab-GAP_TBC_sf"/>
</dbReference>
<accession>A0A2J7ZJA9</accession>
<dbReference type="InterPro" id="IPR000195">
    <property type="entry name" value="Rab-GAP-TBC_dom"/>
</dbReference>
<dbReference type="GO" id="GO:0031267">
    <property type="term" value="F:small GTPase binding"/>
    <property type="evidence" value="ECO:0007669"/>
    <property type="project" value="TreeGrafter"/>
</dbReference>
<protein>
    <submittedName>
        <fullName evidence="2">TBC1 domain family member 10A</fullName>
    </submittedName>
</protein>
<dbReference type="SUPFAM" id="SSF47923">
    <property type="entry name" value="Ypt/Rab-GAP domain of gyp1p"/>
    <property type="match status" value="1"/>
</dbReference>
<dbReference type="FunFam" id="1.10.472.80:FF:000027">
    <property type="entry name" value="GTPase activating protein (Evi5)"/>
    <property type="match status" value="1"/>
</dbReference>
<feature type="non-terminal residue" evidence="2">
    <location>
        <position position="187"/>
    </location>
</feature>
<name>A0A2J7ZJA9_9CHLO</name>
<dbReference type="Pfam" id="PF00566">
    <property type="entry name" value="RabGAP-TBC"/>
    <property type="match status" value="1"/>
</dbReference>
<dbReference type="AlphaFoldDB" id="A0A2J7ZJA9"/>
<dbReference type="InterPro" id="IPR050302">
    <property type="entry name" value="Rab_GAP_TBC_domain"/>
</dbReference>
<sequence length="187" mass="20523">MAAVLLLYMDAEKAFWTLVAIMQGPPGVPGEGLERLFTPGMPMLQCCLHQFKHLLQEAAPRLASRLEREGIEPVLFATHWFNTAFAYALPFGHLLRVWDVFVAEGIKTLFRVGLAVMQHAELRLLALPSFEALLQALTAKNVPALLPPSPEALMRRALRLSVSERLGQLRAEWQAGNGGEGGGKGAE</sequence>
<reference evidence="2 3" key="1">
    <citation type="journal article" date="2017" name="Mol. Biol. Evol.">
        <title>The 4-celled Tetrabaena socialis nuclear genome reveals the essential components for genetic control of cell number at the origin of multicellularity in the volvocine lineage.</title>
        <authorList>
            <person name="Featherston J."/>
            <person name="Arakaki Y."/>
            <person name="Hanschen E.R."/>
            <person name="Ferris P.J."/>
            <person name="Michod R.E."/>
            <person name="Olson B.J.S.C."/>
            <person name="Nozaki H."/>
            <person name="Durand P.M."/>
        </authorList>
    </citation>
    <scope>NUCLEOTIDE SEQUENCE [LARGE SCALE GENOMIC DNA]</scope>
    <source>
        <strain evidence="2 3">NIES-571</strain>
    </source>
</reference>
<dbReference type="EMBL" id="PGGS01001481">
    <property type="protein sequence ID" value="PNH00346.1"/>
    <property type="molecule type" value="Genomic_DNA"/>
</dbReference>
<evidence type="ECO:0000259" key="1">
    <source>
        <dbReference type="PROSITE" id="PS50086"/>
    </source>
</evidence>
<evidence type="ECO:0000313" key="2">
    <source>
        <dbReference type="EMBL" id="PNH00346.1"/>
    </source>
</evidence>
<evidence type="ECO:0000313" key="3">
    <source>
        <dbReference type="Proteomes" id="UP000236333"/>
    </source>
</evidence>
<dbReference type="Gene3D" id="1.10.472.80">
    <property type="entry name" value="Ypt/Rab-GAP domain of gyp1p, domain 3"/>
    <property type="match status" value="1"/>
</dbReference>
<dbReference type="PANTHER" id="PTHR47219">
    <property type="entry name" value="RAB GTPASE-ACTIVATING PROTEIN 1-LIKE"/>
    <property type="match status" value="1"/>
</dbReference>
<gene>
    <name evidence="2" type="ORF">TSOC_013838</name>
</gene>
<dbReference type="PANTHER" id="PTHR47219:SF9">
    <property type="entry name" value="GTPASE ACTIVATING PROTEIN AND CENTROSOME-ASSOCIATED, ISOFORM B"/>
    <property type="match status" value="1"/>
</dbReference>
<dbReference type="PROSITE" id="PS50086">
    <property type="entry name" value="TBC_RABGAP"/>
    <property type="match status" value="1"/>
</dbReference>
<comment type="caution">
    <text evidence="2">The sequence shown here is derived from an EMBL/GenBank/DDBJ whole genome shotgun (WGS) entry which is preliminary data.</text>
</comment>
<proteinExistence type="predicted"/>
<organism evidence="2 3">
    <name type="scientific">Tetrabaena socialis</name>
    <dbReference type="NCBI Taxonomy" id="47790"/>
    <lineage>
        <taxon>Eukaryota</taxon>
        <taxon>Viridiplantae</taxon>
        <taxon>Chlorophyta</taxon>
        <taxon>core chlorophytes</taxon>
        <taxon>Chlorophyceae</taxon>
        <taxon>CS clade</taxon>
        <taxon>Chlamydomonadales</taxon>
        <taxon>Tetrabaenaceae</taxon>
        <taxon>Tetrabaena</taxon>
    </lineage>
</organism>
<keyword evidence="3" id="KW-1185">Reference proteome</keyword>
<dbReference type="Proteomes" id="UP000236333">
    <property type="component" value="Unassembled WGS sequence"/>
</dbReference>
<dbReference type="GO" id="GO:0005096">
    <property type="term" value="F:GTPase activator activity"/>
    <property type="evidence" value="ECO:0007669"/>
    <property type="project" value="TreeGrafter"/>
</dbReference>